<dbReference type="Proteomes" id="UP001556367">
    <property type="component" value="Unassembled WGS sequence"/>
</dbReference>
<dbReference type="PROSITE" id="PS50097">
    <property type="entry name" value="BTB"/>
    <property type="match status" value="1"/>
</dbReference>
<sequence>MFSPKSEFRSLCRHEKYYLNGGDLHFVVEHVTFRVHRYFFERESPFFRGKLAAPASPGASLQGTEDSNAIVLSDVKAADFAMFLWVFYNPVYSLYDATVEEWCSILHLAADWEFNEVKNLCVRELEKLAMPDVDRVVIYHKYHVDRNLLIPRYAALCAREEPLTLPEGMKLGMETTLMISRARECARALPRPDSGARSPTRAEVEPVVMTDIIKDVFNIEPAKSADGTTTPTPPTNGVNGANGTHGTNGTATNGTNGTTLGRPLTPNLITIATDVATSSTSSNGAGSEATKGSKNGESKSDKSDDTSKTTDGASAQASGSSVSTPNPANESGAGKKGGAGEKNNRGRK</sequence>
<evidence type="ECO:0000313" key="4">
    <source>
        <dbReference type="Proteomes" id="UP001556367"/>
    </source>
</evidence>
<dbReference type="EMBL" id="JASNQZ010000006">
    <property type="protein sequence ID" value="KAL0955732.1"/>
    <property type="molecule type" value="Genomic_DNA"/>
</dbReference>
<organism evidence="3 4">
    <name type="scientific">Hohenbuehelia grisea</name>
    <dbReference type="NCBI Taxonomy" id="104357"/>
    <lineage>
        <taxon>Eukaryota</taxon>
        <taxon>Fungi</taxon>
        <taxon>Dikarya</taxon>
        <taxon>Basidiomycota</taxon>
        <taxon>Agaricomycotina</taxon>
        <taxon>Agaricomycetes</taxon>
        <taxon>Agaricomycetidae</taxon>
        <taxon>Agaricales</taxon>
        <taxon>Pleurotineae</taxon>
        <taxon>Pleurotaceae</taxon>
        <taxon>Hohenbuehelia</taxon>
    </lineage>
</organism>
<dbReference type="SUPFAM" id="SSF54695">
    <property type="entry name" value="POZ domain"/>
    <property type="match status" value="1"/>
</dbReference>
<evidence type="ECO:0000313" key="3">
    <source>
        <dbReference type="EMBL" id="KAL0955732.1"/>
    </source>
</evidence>
<evidence type="ECO:0000259" key="2">
    <source>
        <dbReference type="PROSITE" id="PS50097"/>
    </source>
</evidence>
<accession>A0ABR3JJN0</accession>
<dbReference type="InterPro" id="IPR000210">
    <property type="entry name" value="BTB/POZ_dom"/>
</dbReference>
<evidence type="ECO:0000256" key="1">
    <source>
        <dbReference type="SAM" id="MobiDB-lite"/>
    </source>
</evidence>
<feature type="compositionally biased region" description="Low complexity" evidence="1">
    <location>
        <begin position="227"/>
        <end position="261"/>
    </location>
</feature>
<dbReference type="InterPro" id="IPR011333">
    <property type="entry name" value="SKP1/BTB/POZ_sf"/>
</dbReference>
<feature type="region of interest" description="Disordered" evidence="1">
    <location>
        <begin position="221"/>
        <end position="264"/>
    </location>
</feature>
<feature type="compositionally biased region" description="Low complexity" evidence="1">
    <location>
        <begin position="309"/>
        <end position="323"/>
    </location>
</feature>
<feature type="domain" description="BTB" evidence="2">
    <location>
        <begin position="22"/>
        <end position="96"/>
    </location>
</feature>
<feature type="compositionally biased region" description="Low complexity" evidence="1">
    <location>
        <begin position="276"/>
        <end position="290"/>
    </location>
</feature>
<reference evidence="4" key="1">
    <citation type="submission" date="2024-06" db="EMBL/GenBank/DDBJ databases">
        <title>Multi-omics analyses provide insights into the biosynthesis of the anticancer antibiotic pleurotin in Hohenbuehelia grisea.</title>
        <authorList>
            <person name="Weaver J.A."/>
            <person name="Alberti F."/>
        </authorList>
    </citation>
    <scope>NUCLEOTIDE SEQUENCE [LARGE SCALE GENOMIC DNA]</scope>
    <source>
        <strain evidence="4">T-177</strain>
    </source>
</reference>
<gene>
    <name evidence="3" type="ORF">HGRIS_001949</name>
</gene>
<feature type="compositionally biased region" description="Basic and acidic residues" evidence="1">
    <location>
        <begin position="294"/>
        <end position="308"/>
    </location>
</feature>
<feature type="region of interest" description="Disordered" evidence="1">
    <location>
        <begin position="276"/>
        <end position="348"/>
    </location>
</feature>
<dbReference type="SMART" id="SM00225">
    <property type="entry name" value="BTB"/>
    <property type="match status" value="1"/>
</dbReference>
<protein>
    <recommendedName>
        <fullName evidence="2">BTB domain-containing protein</fullName>
    </recommendedName>
</protein>
<feature type="compositionally biased region" description="Basic and acidic residues" evidence="1">
    <location>
        <begin position="338"/>
        <end position="348"/>
    </location>
</feature>
<dbReference type="Gene3D" id="3.30.710.10">
    <property type="entry name" value="Potassium Channel Kv1.1, Chain A"/>
    <property type="match status" value="1"/>
</dbReference>
<dbReference type="Pfam" id="PF00651">
    <property type="entry name" value="BTB"/>
    <property type="match status" value="1"/>
</dbReference>
<proteinExistence type="predicted"/>
<name>A0ABR3JJN0_9AGAR</name>
<comment type="caution">
    <text evidence="3">The sequence shown here is derived from an EMBL/GenBank/DDBJ whole genome shotgun (WGS) entry which is preliminary data.</text>
</comment>
<keyword evidence="4" id="KW-1185">Reference proteome</keyword>